<evidence type="ECO:0000313" key="2">
    <source>
        <dbReference type="EMBL" id="MFC3526653.1"/>
    </source>
</evidence>
<proteinExistence type="predicted"/>
<feature type="chain" id="PRO_5046279980" evidence="1">
    <location>
        <begin position="27"/>
        <end position="145"/>
    </location>
</feature>
<name>A0ABV7R140_9RHOB</name>
<evidence type="ECO:0000313" key="3">
    <source>
        <dbReference type="Proteomes" id="UP001595721"/>
    </source>
</evidence>
<dbReference type="Proteomes" id="UP001595721">
    <property type="component" value="Unassembled WGS sequence"/>
</dbReference>
<reference evidence="3" key="1">
    <citation type="journal article" date="2019" name="Int. J. Syst. Evol. Microbiol.">
        <title>The Global Catalogue of Microorganisms (GCM) 10K type strain sequencing project: providing services to taxonomists for standard genome sequencing and annotation.</title>
        <authorList>
            <consortium name="The Broad Institute Genomics Platform"/>
            <consortium name="The Broad Institute Genome Sequencing Center for Infectious Disease"/>
            <person name="Wu L."/>
            <person name="Ma J."/>
        </authorList>
    </citation>
    <scope>NUCLEOTIDE SEQUENCE [LARGE SCALE GENOMIC DNA]</scope>
    <source>
        <strain evidence="3">KCTC 42899</strain>
    </source>
</reference>
<dbReference type="EMBL" id="JBHRXJ010000001">
    <property type="protein sequence ID" value="MFC3526653.1"/>
    <property type="molecule type" value="Genomic_DNA"/>
</dbReference>
<gene>
    <name evidence="2" type="ORF">ACFOMH_00610</name>
</gene>
<evidence type="ECO:0000256" key="1">
    <source>
        <dbReference type="SAM" id="SignalP"/>
    </source>
</evidence>
<accession>A0ABV7R140</accession>
<comment type="caution">
    <text evidence="2">The sequence shown here is derived from an EMBL/GenBank/DDBJ whole genome shotgun (WGS) entry which is preliminary data.</text>
</comment>
<organism evidence="2 3">
    <name type="scientific">Paracoccus mangrovi</name>
    <dbReference type="NCBI Taxonomy" id="1715645"/>
    <lineage>
        <taxon>Bacteria</taxon>
        <taxon>Pseudomonadati</taxon>
        <taxon>Pseudomonadota</taxon>
        <taxon>Alphaproteobacteria</taxon>
        <taxon>Rhodobacterales</taxon>
        <taxon>Paracoccaceae</taxon>
        <taxon>Paracoccus</taxon>
    </lineage>
</organism>
<keyword evidence="3" id="KW-1185">Reference proteome</keyword>
<sequence length="145" mass="15911">MRKALRIQIAIYAAMGFLAAALPSSAKVFLCAGHPEDGILSRENHAAENTNTPVPELLSCQCRQKLASDRDGKPYDRSQMCPCMSNALRACSTAPDREMCYGKALSYLENQTLLAVKPVPFIEFATRMNFAILAEIENGTRADEP</sequence>
<feature type="signal peptide" evidence="1">
    <location>
        <begin position="1"/>
        <end position="26"/>
    </location>
</feature>
<keyword evidence="1" id="KW-0732">Signal</keyword>
<protein>
    <submittedName>
        <fullName evidence="2">Uncharacterized protein</fullName>
    </submittedName>
</protein>